<gene>
    <name evidence="2" type="ORF">LITE_LOCUS37473</name>
</gene>
<evidence type="ECO:0000256" key="1">
    <source>
        <dbReference type="SAM" id="Phobius"/>
    </source>
</evidence>
<dbReference type="AlphaFoldDB" id="A0AAV0PB30"/>
<feature type="transmembrane region" description="Helical" evidence="1">
    <location>
        <begin position="74"/>
        <end position="101"/>
    </location>
</feature>
<keyword evidence="3" id="KW-1185">Reference proteome</keyword>
<dbReference type="Proteomes" id="UP001154282">
    <property type="component" value="Unassembled WGS sequence"/>
</dbReference>
<sequence length="135" mass="15635">MLDKKEKEEKTAVKGTRKVYLSSRCGVHQFCELIDNLCDGKKRAIEESGFGALLHLKKHKLKLNLLEQEHTDTFCFWTFCFVVLRLTAFAALSLLLLNIAINMCCSFCFHYVWVSHIPIFPSHRARLVLVTEFLK</sequence>
<reference evidence="2" key="1">
    <citation type="submission" date="2022-08" db="EMBL/GenBank/DDBJ databases">
        <authorList>
            <person name="Gutierrez-Valencia J."/>
        </authorList>
    </citation>
    <scope>NUCLEOTIDE SEQUENCE</scope>
</reference>
<accession>A0AAV0PB30</accession>
<protein>
    <submittedName>
        <fullName evidence="2">Uncharacterized protein</fullName>
    </submittedName>
</protein>
<name>A0AAV0PB30_9ROSI</name>
<keyword evidence="1" id="KW-1133">Transmembrane helix</keyword>
<proteinExistence type="predicted"/>
<evidence type="ECO:0000313" key="3">
    <source>
        <dbReference type="Proteomes" id="UP001154282"/>
    </source>
</evidence>
<comment type="caution">
    <text evidence="2">The sequence shown here is derived from an EMBL/GenBank/DDBJ whole genome shotgun (WGS) entry which is preliminary data.</text>
</comment>
<dbReference type="EMBL" id="CAMGYJ010000008">
    <property type="protein sequence ID" value="CAI0467498.1"/>
    <property type="molecule type" value="Genomic_DNA"/>
</dbReference>
<keyword evidence="1" id="KW-0472">Membrane</keyword>
<keyword evidence="1" id="KW-0812">Transmembrane</keyword>
<evidence type="ECO:0000313" key="2">
    <source>
        <dbReference type="EMBL" id="CAI0467498.1"/>
    </source>
</evidence>
<organism evidence="2 3">
    <name type="scientific">Linum tenue</name>
    <dbReference type="NCBI Taxonomy" id="586396"/>
    <lineage>
        <taxon>Eukaryota</taxon>
        <taxon>Viridiplantae</taxon>
        <taxon>Streptophyta</taxon>
        <taxon>Embryophyta</taxon>
        <taxon>Tracheophyta</taxon>
        <taxon>Spermatophyta</taxon>
        <taxon>Magnoliopsida</taxon>
        <taxon>eudicotyledons</taxon>
        <taxon>Gunneridae</taxon>
        <taxon>Pentapetalae</taxon>
        <taxon>rosids</taxon>
        <taxon>fabids</taxon>
        <taxon>Malpighiales</taxon>
        <taxon>Linaceae</taxon>
        <taxon>Linum</taxon>
    </lineage>
</organism>